<evidence type="ECO:0000256" key="5">
    <source>
        <dbReference type="RuleBase" id="RU000562"/>
    </source>
</evidence>
<dbReference type="GO" id="GO:1990904">
    <property type="term" value="C:ribonucleoprotein complex"/>
    <property type="evidence" value="ECO:0007669"/>
    <property type="project" value="UniProtKB-KW"/>
</dbReference>
<dbReference type="GO" id="GO:0019843">
    <property type="term" value="F:rRNA binding"/>
    <property type="evidence" value="ECO:0007669"/>
    <property type="project" value="UniProtKB-UniRule"/>
</dbReference>
<dbReference type="InterPro" id="IPR036164">
    <property type="entry name" value="bL21-like_sf"/>
</dbReference>
<keyword evidence="2 4" id="KW-0689">Ribosomal protein</keyword>
<dbReference type="GO" id="GO:0005840">
    <property type="term" value="C:ribosome"/>
    <property type="evidence" value="ECO:0007669"/>
    <property type="project" value="UniProtKB-KW"/>
</dbReference>
<dbReference type="InterPro" id="IPR001787">
    <property type="entry name" value="Ribosomal_bL21"/>
</dbReference>
<comment type="similarity">
    <text evidence="1 4 5">Belongs to the bacterial ribosomal protein bL21 family.</text>
</comment>
<dbReference type="InterPro" id="IPR028909">
    <property type="entry name" value="bL21-like"/>
</dbReference>
<evidence type="ECO:0000256" key="3">
    <source>
        <dbReference type="ARBA" id="ARBA00023274"/>
    </source>
</evidence>
<dbReference type="SUPFAM" id="SSF141091">
    <property type="entry name" value="L21p-like"/>
    <property type="match status" value="1"/>
</dbReference>
<comment type="function">
    <text evidence="4 5">This protein binds to 23S rRNA in the presence of protein L20.</text>
</comment>
<dbReference type="EMBL" id="JAAZNV010000006">
    <property type="protein sequence ID" value="NMB91543.1"/>
    <property type="molecule type" value="Genomic_DNA"/>
</dbReference>
<evidence type="ECO:0000313" key="7">
    <source>
        <dbReference type="EMBL" id="NMB91543.1"/>
    </source>
</evidence>
<name>A0A7X9E761_UNCKA</name>
<sequence length="137" mass="15590">MQKYVVVKLGGKQYLVQEGDTIKLERQPKPLKLDVLLYSEDGVIEVGESELKSVSVKASIVEEKLDKKVRVARFKKKSRYERVRGHRQPISIVRIDKISRSVAKGSIDNTEKKVKRSAPKKVITTARKVSKSSKEKK</sequence>
<evidence type="ECO:0000256" key="2">
    <source>
        <dbReference type="ARBA" id="ARBA00022980"/>
    </source>
</evidence>
<feature type="region of interest" description="Disordered" evidence="6">
    <location>
        <begin position="106"/>
        <end position="137"/>
    </location>
</feature>
<dbReference type="PANTHER" id="PTHR21349">
    <property type="entry name" value="50S RIBOSOMAL PROTEIN L21"/>
    <property type="match status" value="1"/>
</dbReference>
<dbReference type="Pfam" id="PF00829">
    <property type="entry name" value="Ribosomal_L21p"/>
    <property type="match status" value="1"/>
</dbReference>
<accession>A0A7X9E761</accession>
<reference evidence="7 8" key="1">
    <citation type="journal article" date="2020" name="Biotechnol. Biofuels">
        <title>New insights from the biogas microbiome by comprehensive genome-resolved metagenomics of nearly 1600 species originating from multiple anaerobic digesters.</title>
        <authorList>
            <person name="Campanaro S."/>
            <person name="Treu L."/>
            <person name="Rodriguez-R L.M."/>
            <person name="Kovalovszki A."/>
            <person name="Ziels R.M."/>
            <person name="Maus I."/>
            <person name="Zhu X."/>
            <person name="Kougias P.G."/>
            <person name="Basile A."/>
            <person name="Luo G."/>
            <person name="Schluter A."/>
            <person name="Konstantinidis K.T."/>
            <person name="Angelidaki I."/>
        </authorList>
    </citation>
    <scope>NUCLEOTIDE SEQUENCE [LARGE SCALE GENOMIC DNA]</scope>
    <source>
        <strain evidence="7">AS27yjCOA_202</strain>
    </source>
</reference>
<protein>
    <recommendedName>
        <fullName evidence="4">Large ribosomal subunit protein bL21</fullName>
    </recommendedName>
</protein>
<comment type="caution">
    <text evidence="7">The sequence shown here is derived from an EMBL/GenBank/DDBJ whole genome shotgun (WGS) entry which is preliminary data.</text>
</comment>
<dbReference type="GO" id="GO:0006412">
    <property type="term" value="P:translation"/>
    <property type="evidence" value="ECO:0007669"/>
    <property type="project" value="UniProtKB-UniRule"/>
</dbReference>
<proteinExistence type="inferred from homology"/>
<keyword evidence="4 5" id="KW-0699">rRNA-binding</keyword>
<dbReference type="GO" id="GO:0003735">
    <property type="term" value="F:structural constituent of ribosome"/>
    <property type="evidence" value="ECO:0007669"/>
    <property type="project" value="InterPro"/>
</dbReference>
<keyword evidence="3 4" id="KW-0687">Ribonucleoprotein</keyword>
<organism evidence="7 8">
    <name type="scientific">candidate division WWE3 bacterium</name>
    <dbReference type="NCBI Taxonomy" id="2053526"/>
    <lineage>
        <taxon>Bacteria</taxon>
        <taxon>Katanobacteria</taxon>
    </lineage>
</organism>
<dbReference type="HAMAP" id="MF_01363">
    <property type="entry name" value="Ribosomal_bL21"/>
    <property type="match status" value="1"/>
</dbReference>
<dbReference type="AlphaFoldDB" id="A0A7X9E761"/>
<evidence type="ECO:0000256" key="6">
    <source>
        <dbReference type="SAM" id="MobiDB-lite"/>
    </source>
</evidence>
<keyword evidence="4 5" id="KW-0694">RNA-binding</keyword>
<dbReference type="NCBIfam" id="TIGR00061">
    <property type="entry name" value="L21"/>
    <property type="match status" value="1"/>
</dbReference>
<dbReference type="Proteomes" id="UP000590542">
    <property type="component" value="Unassembled WGS sequence"/>
</dbReference>
<gene>
    <name evidence="4 7" type="primary">rplU</name>
    <name evidence="7" type="ORF">GYA37_01685</name>
</gene>
<dbReference type="PANTHER" id="PTHR21349:SF0">
    <property type="entry name" value="LARGE RIBOSOMAL SUBUNIT PROTEIN BL21M"/>
    <property type="match status" value="1"/>
</dbReference>
<evidence type="ECO:0000256" key="1">
    <source>
        <dbReference type="ARBA" id="ARBA00008563"/>
    </source>
</evidence>
<comment type="subunit">
    <text evidence="4">Part of the 50S ribosomal subunit. Contacts protein L20.</text>
</comment>
<evidence type="ECO:0000256" key="4">
    <source>
        <dbReference type="HAMAP-Rule" id="MF_01363"/>
    </source>
</evidence>
<feature type="compositionally biased region" description="Basic residues" evidence="6">
    <location>
        <begin position="128"/>
        <end position="137"/>
    </location>
</feature>
<evidence type="ECO:0000313" key="8">
    <source>
        <dbReference type="Proteomes" id="UP000590542"/>
    </source>
</evidence>
<dbReference type="GO" id="GO:0005737">
    <property type="term" value="C:cytoplasm"/>
    <property type="evidence" value="ECO:0007669"/>
    <property type="project" value="UniProtKB-ARBA"/>
</dbReference>